<evidence type="ECO:0000259" key="1">
    <source>
        <dbReference type="Pfam" id="PF00646"/>
    </source>
</evidence>
<dbReference type="SUPFAM" id="SSF81383">
    <property type="entry name" value="F-box domain"/>
    <property type="match status" value="1"/>
</dbReference>
<feature type="domain" description="F-box" evidence="1">
    <location>
        <begin position="11"/>
        <end position="48"/>
    </location>
</feature>
<gene>
    <name evidence="2" type="ORF">CCAM_LOCUS37100</name>
</gene>
<keyword evidence="3" id="KW-1185">Reference proteome</keyword>
<accession>A0A484N5S1</accession>
<dbReference type="EMBL" id="OOIL02005599">
    <property type="protein sequence ID" value="VFQ95324.1"/>
    <property type="molecule type" value="Genomic_DNA"/>
</dbReference>
<reference evidence="2 3" key="1">
    <citation type="submission" date="2018-04" db="EMBL/GenBank/DDBJ databases">
        <authorList>
            <person name="Vogel A."/>
        </authorList>
    </citation>
    <scope>NUCLEOTIDE SEQUENCE [LARGE SCALE GENOMIC DNA]</scope>
</reference>
<dbReference type="InterPro" id="IPR036047">
    <property type="entry name" value="F-box-like_dom_sf"/>
</dbReference>
<evidence type="ECO:0000313" key="2">
    <source>
        <dbReference type="EMBL" id="VFQ95324.1"/>
    </source>
</evidence>
<sequence length="296" mass="34225">MERGRRDRFGELPAEVLDMILGFLPIVDAARMAVLSSLWKDSWFSLSNLCFDLHFFSHIDSKYFSYYCDSDIRDKRVIYDNENIDILVSVLKKFALVFTKKMSSYCRTASFHAQHSGAVEFEPNGLLGHTIEAPMLEDLSFYACSQTMFYFNVNAPKLCTLTIQSCSYNQNIGYLPDNSTFLENVRTLVLDPFSIMYFLKPFSRSGISLQRCELNVECLKLLDDPLHCDPEREWVVYHDISFAFIRLLQICPKLCKLHMHIQVVEVVANCLKRDSELSKELYCVAQTLNLLHTLRA</sequence>
<dbReference type="Pfam" id="PF00646">
    <property type="entry name" value="F-box"/>
    <property type="match status" value="1"/>
</dbReference>
<dbReference type="AlphaFoldDB" id="A0A484N5S1"/>
<organism evidence="2 3">
    <name type="scientific">Cuscuta campestris</name>
    <dbReference type="NCBI Taxonomy" id="132261"/>
    <lineage>
        <taxon>Eukaryota</taxon>
        <taxon>Viridiplantae</taxon>
        <taxon>Streptophyta</taxon>
        <taxon>Embryophyta</taxon>
        <taxon>Tracheophyta</taxon>
        <taxon>Spermatophyta</taxon>
        <taxon>Magnoliopsida</taxon>
        <taxon>eudicotyledons</taxon>
        <taxon>Gunneridae</taxon>
        <taxon>Pentapetalae</taxon>
        <taxon>asterids</taxon>
        <taxon>lamiids</taxon>
        <taxon>Solanales</taxon>
        <taxon>Convolvulaceae</taxon>
        <taxon>Cuscuteae</taxon>
        <taxon>Cuscuta</taxon>
        <taxon>Cuscuta subgen. Grammica</taxon>
        <taxon>Cuscuta sect. Cleistogrammica</taxon>
    </lineage>
</organism>
<protein>
    <recommendedName>
        <fullName evidence="1">F-box domain-containing protein</fullName>
    </recommendedName>
</protein>
<dbReference type="InterPro" id="IPR001810">
    <property type="entry name" value="F-box_dom"/>
</dbReference>
<evidence type="ECO:0000313" key="3">
    <source>
        <dbReference type="Proteomes" id="UP000595140"/>
    </source>
</evidence>
<dbReference type="Proteomes" id="UP000595140">
    <property type="component" value="Unassembled WGS sequence"/>
</dbReference>
<name>A0A484N5S1_9ASTE</name>
<proteinExistence type="predicted"/>
<dbReference type="OrthoDB" id="1267353at2759"/>